<dbReference type="Proteomes" id="UP001240164">
    <property type="component" value="Unassembled WGS sequence"/>
</dbReference>
<comment type="caution">
    <text evidence="5">The sequence shown here is derived from an EMBL/GenBank/DDBJ whole genome shotgun (WGS) entry which is preliminary data.</text>
</comment>
<dbReference type="Pfam" id="PF17936">
    <property type="entry name" value="Big_6"/>
    <property type="match status" value="4"/>
</dbReference>
<reference evidence="5 6" key="1">
    <citation type="submission" date="2023-07" db="EMBL/GenBank/DDBJ databases">
        <title>Sorghum-associated microbial communities from plants grown in Nebraska, USA.</title>
        <authorList>
            <person name="Schachtman D."/>
        </authorList>
    </citation>
    <scope>NUCLEOTIDE SEQUENCE [LARGE SCALE GENOMIC DNA]</scope>
    <source>
        <strain evidence="5 6">CC146</strain>
    </source>
</reference>
<feature type="domain" description="Bacterial Ig" evidence="2">
    <location>
        <begin position="168"/>
        <end position="246"/>
    </location>
</feature>
<gene>
    <name evidence="5" type="ORF">J2771_001932</name>
</gene>
<sequence length="728" mass="75150">MTRIIVASKEGLDVLQDGQFNKVVLSKPTIIQIGVSQKDIASMEKQGGSLVIHLKNGETIVLENFFNEATNTTDHSLVFPTEHGKFVEAQFDAQGKVIDYTGLNHVTDLAYTSTSQPASTMAVDDSPTFSMGNVLKAGLAVLAAEGLYLWAFDKDDKDDSSGPVDILAPAAPTATVADDTVTVTGKAEANAKIYIKDAAGNTVATGVADASGNFTIKLDKPLANGNKLNILAEDAAGNISKPGLVTGTKDTIAPDAPQAQLSADGSLVTGKAEANAKITIYDAADKVLGTVTANKDGIFSLKLTPPLTSEAGGKVVAEDAAGNKSEPSKIIAGKDTFAPDAPLVEVNKEGTTVEGKTEANAKVQIKDADGKVIGTGTANAQGEFQITLSPALKDAQKATIVVEDAAGNTSKPLEISPNYDSIAPDKPVAQINADGTTVTGTAEANAKIEVKDLSGKVIGSGTAGADGKFTISISPALTDNKHASVSAIDSAGNKSDVLDIIGTKDTTPPIKPVLNSVDDDVGALKGAITAGSETDDARPKLTGSGEANATLTIYDNGVAIGIVTVSSGRSWTFSLDKDLTLGKHTITLTQTDAAGLTSEVSSPFTFYVVAPKTASLSDAAVDTAHIETVSVADSVGLNTLKLVQNTTNERDSQQQKSVSLDDLLKSSSTNESDPIAKILSATESKPVVNEQSDVSNTVSEVTTNLDHLLPNTTSSVLQNLLDQTYPVV</sequence>
<evidence type="ECO:0000313" key="5">
    <source>
        <dbReference type="EMBL" id="MDP9803673.1"/>
    </source>
</evidence>
<evidence type="ECO:0000256" key="1">
    <source>
        <dbReference type="SAM" id="MobiDB-lite"/>
    </source>
</evidence>
<accession>A0ABD5AM75</accession>
<organism evidence="5 6">
    <name type="scientific">Acinetobacter calcoaceticus</name>
    <dbReference type="NCBI Taxonomy" id="471"/>
    <lineage>
        <taxon>Bacteria</taxon>
        <taxon>Pseudomonadati</taxon>
        <taxon>Pseudomonadota</taxon>
        <taxon>Gammaproteobacteria</taxon>
        <taxon>Moraxellales</taxon>
        <taxon>Moraxellaceae</taxon>
        <taxon>Acinetobacter</taxon>
        <taxon>Acinetobacter calcoaceticus/baumannii complex</taxon>
    </lineage>
</organism>
<dbReference type="NCBIfam" id="NF033677">
    <property type="entry name" value="biofilm_BapA_N"/>
    <property type="match status" value="1"/>
</dbReference>
<feature type="domain" description="Biofilm-associated protein BapA-like prefix-like" evidence="4">
    <location>
        <begin position="1"/>
        <end position="116"/>
    </location>
</feature>
<evidence type="ECO:0000259" key="3">
    <source>
        <dbReference type="Pfam" id="PF19077"/>
    </source>
</evidence>
<name>A0ABD5AM75_ACICA</name>
<dbReference type="AlphaFoldDB" id="A0ABD5AM75"/>
<dbReference type="Pfam" id="PF22783">
    <property type="entry name" value="BapA_N"/>
    <property type="match status" value="1"/>
</dbReference>
<dbReference type="InterPro" id="IPR048051">
    <property type="entry name" value="BapA-like_prefix-like"/>
</dbReference>
<dbReference type="NCBIfam" id="NF040520">
    <property type="entry name" value="Ig_like_BLP2"/>
    <property type="match status" value="1"/>
</dbReference>
<evidence type="ECO:0000313" key="6">
    <source>
        <dbReference type="Proteomes" id="UP001240164"/>
    </source>
</evidence>
<dbReference type="InterPro" id="IPR013783">
    <property type="entry name" value="Ig-like_fold"/>
</dbReference>
<dbReference type="Pfam" id="PF19077">
    <property type="entry name" value="Big_13"/>
    <property type="match status" value="1"/>
</dbReference>
<evidence type="ECO:0000259" key="2">
    <source>
        <dbReference type="Pfam" id="PF17936"/>
    </source>
</evidence>
<dbReference type="InterPro" id="IPR044016">
    <property type="entry name" value="Big_13"/>
</dbReference>
<feature type="domain" description="Bacterial Ig-like" evidence="3">
    <location>
        <begin position="533"/>
        <end position="606"/>
    </location>
</feature>
<feature type="compositionally biased region" description="Low complexity" evidence="1">
    <location>
        <begin position="656"/>
        <end position="668"/>
    </location>
</feature>
<evidence type="ECO:0000259" key="4">
    <source>
        <dbReference type="Pfam" id="PF22783"/>
    </source>
</evidence>
<dbReference type="RefSeq" id="WP_307011509.1">
    <property type="nucleotide sequence ID" value="NZ_JAUSQP010000002.1"/>
</dbReference>
<dbReference type="EMBL" id="JAUSQP010000002">
    <property type="protein sequence ID" value="MDP9803673.1"/>
    <property type="molecule type" value="Genomic_DNA"/>
</dbReference>
<dbReference type="InterPro" id="IPR041498">
    <property type="entry name" value="Big_6"/>
</dbReference>
<proteinExistence type="predicted"/>
<feature type="region of interest" description="Disordered" evidence="1">
    <location>
        <begin position="646"/>
        <end position="670"/>
    </location>
</feature>
<feature type="domain" description="Bacterial Ig" evidence="2">
    <location>
        <begin position="423"/>
        <end position="500"/>
    </location>
</feature>
<feature type="domain" description="Bacterial Ig" evidence="2">
    <location>
        <begin position="338"/>
        <end position="415"/>
    </location>
</feature>
<protein>
    <recommendedName>
        <fullName evidence="7">BapA prefix-like domain-containing protein</fullName>
    </recommendedName>
</protein>
<evidence type="ECO:0008006" key="7">
    <source>
        <dbReference type="Google" id="ProtNLM"/>
    </source>
</evidence>
<dbReference type="Gene3D" id="2.60.40.10">
    <property type="entry name" value="Immunoglobulins"/>
    <property type="match status" value="5"/>
</dbReference>
<feature type="domain" description="Bacterial Ig" evidence="2">
    <location>
        <begin position="253"/>
        <end position="332"/>
    </location>
</feature>